<keyword evidence="3" id="KW-1185">Reference proteome</keyword>
<feature type="non-terminal residue" evidence="2">
    <location>
        <position position="73"/>
    </location>
</feature>
<dbReference type="Proteomes" id="UP000789396">
    <property type="component" value="Unassembled WGS sequence"/>
</dbReference>
<reference evidence="2" key="1">
    <citation type="submission" date="2021-06" db="EMBL/GenBank/DDBJ databases">
        <authorList>
            <person name="Kallberg Y."/>
            <person name="Tangrot J."/>
            <person name="Rosling A."/>
        </authorList>
    </citation>
    <scope>NUCLEOTIDE SEQUENCE</scope>
    <source>
        <strain evidence="2">IN212</strain>
    </source>
</reference>
<sequence>PLVVPILKKANYNIKPIAVCLGDNQPYVENVVLSASNSATSTPAPAPSPTSTKNAASSNKASSIPSTTSNATK</sequence>
<comment type="caution">
    <text evidence="2">The sequence shown here is derived from an EMBL/GenBank/DDBJ whole genome shotgun (WGS) entry which is preliminary data.</text>
</comment>
<protein>
    <submittedName>
        <fullName evidence="2">7407_t:CDS:1</fullName>
    </submittedName>
</protein>
<gene>
    <name evidence="2" type="ORF">RFULGI_LOCUS18802</name>
</gene>
<feature type="region of interest" description="Disordered" evidence="1">
    <location>
        <begin position="37"/>
        <end position="73"/>
    </location>
</feature>
<evidence type="ECO:0000313" key="3">
    <source>
        <dbReference type="Proteomes" id="UP000789396"/>
    </source>
</evidence>
<evidence type="ECO:0000313" key="2">
    <source>
        <dbReference type="EMBL" id="CAG8811514.1"/>
    </source>
</evidence>
<proteinExistence type="predicted"/>
<organism evidence="2 3">
    <name type="scientific">Racocetra fulgida</name>
    <dbReference type="NCBI Taxonomy" id="60492"/>
    <lineage>
        <taxon>Eukaryota</taxon>
        <taxon>Fungi</taxon>
        <taxon>Fungi incertae sedis</taxon>
        <taxon>Mucoromycota</taxon>
        <taxon>Glomeromycotina</taxon>
        <taxon>Glomeromycetes</taxon>
        <taxon>Diversisporales</taxon>
        <taxon>Gigasporaceae</taxon>
        <taxon>Racocetra</taxon>
    </lineage>
</organism>
<accession>A0A9N9K6M5</accession>
<feature type="non-terminal residue" evidence="2">
    <location>
        <position position="1"/>
    </location>
</feature>
<dbReference type="AlphaFoldDB" id="A0A9N9K6M5"/>
<name>A0A9N9K6M5_9GLOM</name>
<evidence type="ECO:0000256" key="1">
    <source>
        <dbReference type="SAM" id="MobiDB-lite"/>
    </source>
</evidence>
<dbReference type="OrthoDB" id="407355at2759"/>
<dbReference type="EMBL" id="CAJVPZ010085524">
    <property type="protein sequence ID" value="CAG8811514.1"/>
    <property type="molecule type" value="Genomic_DNA"/>
</dbReference>